<evidence type="ECO:0000313" key="1">
    <source>
        <dbReference type="EnsemblMetazoa" id="Aqu2.1.01079_001"/>
    </source>
</evidence>
<name>A0A1X7SG92_AMPQE</name>
<proteinExistence type="predicted"/>
<reference evidence="1" key="1">
    <citation type="submission" date="2017-05" db="UniProtKB">
        <authorList>
            <consortium name="EnsemblMetazoa"/>
        </authorList>
    </citation>
    <scope>IDENTIFICATION</scope>
</reference>
<dbReference type="InParanoid" id="A0A1X7SG92"/>
<protein>
    <submittedName>
        <fullName evidence="1">Uncharacterized protein</fullName>
    </submittedName>
</protein>
<dbReference type="EnsemblMetazoa" id="Aqu2.1.01079_001">
    <property type="protein sequence ID" value="Aqu2.1.01079_001"/>
    <property type="gene ID" value="Aqu2.1.01079"/>
</dbReference>
<organism evidence="1">
    <name type="scientific">Amphimedon queenslandica</name>
    <name type="common">Sponge</name>
    <dbReference type="NCBI Taxonomy" id="400682"/>
    <lineage>
        <taxon>Eukaryota</taxon>
        <taxon>Metazoa</taxon>
        <taxon>Porifera</taxon>
        <taxon>Demospongiae</taxon>
        <taxon>Heteroscleromorpha</taxon>
        <taxon>Haplosclerida</taxon>
        <taxon>Niphatidae</taxon>
        <taxon>Amphimedon</taxon>
    </lineage>
</organism>
<accession>A0A1X7SG92</accession>
<sequence length="14" mass="1710">PIAWEHLRIIISDF</sequence>